<dbReference type="EMBL" id="BIFT01000002">
    <property type="protein sequence ID" value="GCE29410.1"/>
    <property type="molecule type" value="Genomic_DNA"/>
</dbReference>
<sequence length="143" mass="16104">MSSHIIKSFLHSSGSVNLIGTFPEEVVQNVSQKFLLDPLCILSIDMALEMVTFYKNKGVWEKDPKLSLSPDKFHKYGFSGSGAYSVGLPCKGFDGELLLEEHHDNFVPYLRLCFRWGGFPGLERYGTISKRNLALLTDNLLPF</sequence>
<organism evidence="1 2">
    <name type="scientific">Dictyobacter alpinus</name>
    <dbReference type="NCBI Taxonomy" id="2014873"/>
    <lineage>
        <taxon>Bacteria</taxon>
        <taxon>Bacillati</taxon>
        <taxon>Chloroflexota</taxon>
        <taxon>Ktedonobacteria</taxon>
        <taxon>Ktedonobacterales</taxon>
        <taxon>Dictyobacteraceae</taxon>
        <taxon>Dictyobacter</taxon>
    </lineage>
</organism>
<dbReference type="AlphaFoldDB" id="A0A402BDN0"/>
<comment type="caution">
    <text evidence="1">The sequence shown here is derived from an EMBL/GenBank/DDBJ whole genome shotgun (WGS) entry which is preliminary data.</text>
</comment>
<keyword evidence="2" id="KW-1185">Reference proteome</keyword>
<evidence type="ECO:0000313" key="2">
    <source>
        <dbReference type="Proteomes" id="UP000287171"/>
    </source>
</evidence>
<proteinExistence type="predicted"/>
<name>A0A402BDN0_9CHLR</name>
<dbReference type="Proteomes" id="UP000287171">
    <property type="component" value="Unassembled WGS sequence"/>
</dbReference>
<gene>
    <name evidence="1" type="ORF">KDA_48940</name>
</gene>
<accession>A0A402BDN0</accession>
<dbReference type="RefSeq" id="WP_161982365.1">
    <property type="nucleotide sequence ID" value="NZ_BIFT01000002.1"/>
</dbReference>
<reference evidence="2" key="1">
    <citation type="submission" date="2018-12" db="EMBL/GenBank/DDBJ databases">
        <title>Tengunoibacter tsumagoiensis gen. nov., sp. nov., Dictyobacter kobayashii sp. nov., D. alpinus sp. nov., and D. joshuensis sp. nov. and description of Dictyobacteraceae fam. nov. within the order Ktedonobacterales isolated from Tengu-no-mugimeshi.</title>
        <authorList>
            <person name="Wang C.M."/>
            <person name="Zheng Y."/>
            <person name="Sakai Y."/>
            <person name="Toyoda A."/>
            <person name="Minakuchi Y."/>
            <person name="Abe K."/>
            <person name="Yokota A."/>
            <person name="Yabe S."/>
        </authorList>
    </citation>
    <scope>NUCLEOTIDE SEQUENCE [LARGE SCALE GENOMIC DNA]</scope>
    <source>
        <strain evidence="2">Uno16</strain>
    </source>
</reference>
<evidence type="ECO:0000313" key="1">
    <source>
        <dbReference type="EMBL" id="GCE29410.1"/>
    </source>
</evidence>
<protein>
    <submittedName>
        <fullName evidence="1">Uncharacterized protein</fullName>
    </submittedName>
</protein>